<dbReference type="Ensembl" id="ENSLBET00000027018.1">
    <property type="protein sequence ID" value="ENSLBEP00000025729.1"/>
    <property type="gene ID" value="ENSLBEG00000019634.1"/>
</dbReference>
<proteinExistence type="predicted"/>
<keyword evidence="2" id="KW-1185">Reference proteome</keyword>
<dbReference type="InParanoid" id="A0A3Q3G248"/>
<evidence type="ECO:0000313" key="2">
    <source>
        <dbReference type="Proteomes" id="UP000261660"/>
    </source>
</evidence>
<reference evidence="1" key="2">
    <citation type="submission" date="2025-09" db="UniProtKB">
        <authorList>
            <consortium name="Ensembl"/>
        </authorList>
    </citation>
    <scope>IDENTIFICATION</scope>
</reference>
<accession>A0A3Q3G248</accession>
<sequence length="96" mass="10806">MASSHVQNNKSTGQNKIEGVKISKECHKLALYADDVALYITNLGISLPALRQIINNYSSASGYKLNMQKCEAMVIIITDFIWHGHHRYIGRTRCIV</sequence>
<name>A0A3Q3G248_9LABR</name>
<dbReference type="STRING" id="56723.ENSLBEP00000025729"/>
<dbReference type="GeneTree" id="ENSGT01140000285543"/>
<organism evidence="1 2">
    <name type="scientific">Labrus bergylta</name>
    <name type="common">ballan wrasse</name>
    <dbReference type="NCBI Taxonomy" id="56723"/>
    <lineage>
        <taxon>Eukaryota</taxon>
        <taxon>Metazoa</taxon>
        <taxon>Chordata</taxon>
        <taxon>Craniata</taxon>
        <taxon>Vertebrata</taxon>
        <taxon>Euteleostomi</taxon>
        <taxon>Actinopterygii</taxon>
        <taxon>Neopterygii</taxon>
        <taxon>Teleostei</taxon>
        <taxon>Neoteleostei</taxon>
        <taxon>Acanthomorphata</taxon>
        <taxon>Eupercaria</taxon>
        <taxon>Labriformes</taxon>
        <taxon>Labridae</taxon>
        <taxon>Labrus</taxon>
    </lineage>
</organism>
<dbReference type="AlphaFoldDB" id="A0A3Q3G248"/>
<reference evidence="1" key="1">
    <citation type="submission" date="2025-08" db="UniProtKB">
        <authorList>
            <consortium name="Ensembl"/>
        </authorList>
    </citation>
    <scope>IDENTIFICATION</scope>
</reference>
<protein>
    <submittedName>
        <fullName evidence="1">Uncharacterized protein</fullName>
    </submittedName>
</protein>
<dbReference type="Proteomes" id="UP000261660">
    <property type="component" value="Unplaced"/>
</dbReference>
<evidence type="ECO:0000313" key="1">
    <source>
        <dbReference type="Ensembl" id="ENSLBEP00000025729.1"/>
    </source>
</evidence>